<protein>
    <submittedName>
        <fullName evidence="1">Uncharacterized protein</fullName>
    </submittedName>
</protein>
<dbReference type="EMBL" id="AE014299">
    <property type="protein sequence ID" value="AAN54310.2"/>
    <property type="molecule type" value="Genomic_DNA"/>
</dbReference>
<dbReference type="RefSeq" id="WP_011071468.1">
    <property type="nucleotide sequence ID" value="NC_004347.2"/>
</dbReference>
<sequence length="149" mass="16909">MSYNKPFDFEMFASANVGHNISGYDYLHSAYKSQELAADFILWFTRLFCPVFKIVDGNVFISEMFDTVRYQELMRDGHSSTQAQFWLNLLEITGLFDELSTEQAKELAESLADSWNSKLNKEFGVGSTLARTICDEETGEVFVTIGAPD</sequence>
<reference evidence="1 2" key="4">
    <citation type="journal article" date="2011" name="BMC Genomics">
        <title>Genome-wide protein localization prediction strategies for gram negative bacteria.</title>
        <authorList>
            <person name="Romine M.F."/>
        </authorList>
    </citation>
    <scope>NUCLEOTIDE SEQUENCE [LARGE SCALE GENOMIC DNA]</scope>
    <source>
        <strain evidence="2">ATCC 700550 / JCM 31522 / CIP 106686 / LMG 19005 / NCIMB 14063 / MR-1</strain>
    </source>
</reference>
<dbReference type="PaxDb" id="211586-SO_1242"/>
<dbReference type="OrthoDB" id="6981197at2"/>
<proteinExistence type="predicted"/>
<gene>
    <name evidence="1" type="ordered locus">SO_1242</name>
</gene>
<evidence type="ECO:0000313" key="1">
    <source>
        <dbReference type="EMBL" id="AAN54310.2"/>
    </source>
</evidence>
<dbReference type="AlphaFoldDB" id="Q8EHH9"/>
<reference evidence="1 2" key="1">
    <citation type="journal article" date="2002" name="Nat. Biotechnol.">
        <title>Genome sequence of the dissimilatory metal ion-reducing bacterium Shewanella oneidensis.</title>
        <authorList>
            <person name="Heidelberg J.F."/>
            <person name="Paulsen I.T."/>
            <person name="Nelson K.E."/>
            <person name="Gaidos E.J."/>
            <person name="Nelson W.C."/>
            <person name="Read T.D."/>
            <person name="Eisen J.A."/>
            <person name="Seshadri R."/>
            <person name="Ward N."/>
            <person name="Methe B."/>
            <person name="Clayton R.A."/>
            <person name="Meyer T."/>
            <person name="Tsapin A."/>
            <person name="Scott J."/>
            <person name="Beanan M."/>
            <person name="Brinkac L."/>
            <person name="Daugherty S."/>
            <person name="DeBoy R.T."/>
            <person name="Dodson R.J."/>
            <person name="Durkin A.S."/>
            <person name="Haft D.H."/>
            <person name="Kolonay J.F."/>
            <person name="Madupu R."/>
            <person name="Peterson J.D."/>
            <person name="Umayam L.A."/>
            <person name="White O."/>
            <person name="Wolf A.M."/>
            <person name="Vamathevan J."/>
            <person name="Weidman J."/>
            <person name="Impraim M."/>
            <person name="Lee K."/>
            <person name="Berry K."/>
            <person name="Lee C."/>
            <person name="Mueller J."/>
            <person name="Khouri H."/>
            <person name="Gill J."/>
            <person name="Utterback T.R."/>
            <person name="McDonald L.A."/>
            <person name="Feldblyum T.V."/>
            <person name="Smith H.O."/>
            <person name="Venter J.C."/>
            <person name="Nealson K.H."/>
            <person name="Fraser C.M."/>
        </authorList>
    </citation>
    <scope>NUCLEOTIDE SEQUENCE [LARGE SCALE GENOMIC DNA]</scope>
    <source>
        <strain evidence="2">ATCC 700550 / JCM 31522 / CIP 106686 / LMG 19005 / NCIMB 14063 / MR-1</strain>
    </source>
</reference>
<dbReference type="PATRIC" id="fig|211586.12.peg.1192"/>
<evidence type="ECO:0000313" key="2">
    <source>
        <dbReference type="Proteomes" id="UP000008186"/>
    </source>
</evidence>
<organism evidence="1 2">
    <name type="scientific">Shewanella oneidensis (strain ATCC 700550 / JCM 31522 / CIP 106686 / LMG 19005 / NCIMB 14063 / MR-1)</name>
    <dbReference type="NCBI Taxonomy" id="211586"/>
    <lineage>
        <taxon>Bacteria</taxon>
        <taxon>Pseudomonadati</taxon>
        <taxon>Pseudomonadota</taxon>
        <taxon>Gammaproteobacteria</taxon>
        <taxon>Alteromonadales</taxon>
        <taxon>Shewanellaceae</taxon>
        <taxon>Shewanella</taxon>
    </lineage>
</organism>
<dbReference type="KEGG" id="son:SO_1242"/>
<name>Q8EHH9_SHEON</name>
<dbReference type="BioCyc" id="SONE211586:G1GMP-1151-MONOMER"/>
<dbReference type="Proteomes" id="UP000008186">
    <property type="component" value="Chromosome"/>
</dbReference>
<accession>Q8EHH9</accession>
<dbReference type="eggNOG" id="ENOG503312W">
    <property type="taxonomic scope" value="Bacteria"/>
</dbReference>
<reference evidence="1 2" key="3">
    <citation type="journal article" date="2008" name="Appl. Environ. Microbiol.">
        <title>Identification of mobile elements and pseudogenes in the Shewanella oneidensis MR-1 genome.</title>
        <authorList>
            <person name="Romine M.F."/>
            <person name="Carlson T.S."/>
            <person name="Norbeck A.D."/>
            <person name="McCue L.A."/>
            <person name="Lipton M.S."/>
        </authorList>
    </citation>
    <scope>NUCLEOTIDE SEQUENCE [LARGE SCALE GENOMIC DNA]</scope>
    <source>
        <strain evidence="2">ATCC 700550 / JCM 31522 / CIP 106686 / LMG 19005 / NCIMB 14063 / MR-1</strain>
    </source>
</reference>
<reference evidence="1 2" key="2">
    <citation type="journal article" date="2005" name="Proteomics">
        <title>Global detection and characterization of hypothetical proteins in Shewanella oneidensis MR-1 using LC-MS based proteomics.</title>
        <authorList>
            <person name="Elias D.A."/>
            <person name="Monroe M.E."/>
            <person name="Marshall M.J."/>
            <person name="Romine M.F."/>
            <person name="Belieav A.S."/>
            <person name="Fredrickson J.K."/>
            <person name="Anderson G.A."/>
            <person name="Smith R.D."/>
            <person name="Lipton M.S."/>
        </authorList>
    </citation>
    <scope>NUCLEOTIDE SEQUENCE [LARGE SCALE GENOMIC DNA]</scope>
    <source>
        <strain evidence="2">ATCC 700550 / JCM 31522 / CIP 106686 / LMG 19005 / NCIMB 14063 / MR-1</strain>
    </source>
</reference>
<dbReference type="HOGENOM" id="CLU_146531_0_0_6"/>
<keyword evidence="2" id="KW-1185">Reference proteome</keyword>